<dbReference type="InterPro" id="IPR036440">
    <property type="entry name" value="Peptidase_C15-like_sf"/>
</dbReference>
<reference evidence="2 3" key="1">
    <citation type="journal article" date="2019" name="Int. J. Syst. Evol. Microbiol.">
        <title>The Global Catalogue of Microorganisms (GCM) 10K type strain sequencing project: providing services to taxonomists for standard genome sequencing and annotation.</title>
        <authorList>
            <consortium name="The Broad Institute Genomics Platform"/>
            <consortium name="The Broad Institute Genome Sequencing Center for Infectious Disease"/>
            <person name="Wu L."/>
            <person name="Ma J."/>
        </authorList>
    </citation>
    <scope>NUCLEOTIDE SEQUENCE [LARGE SCALE GENOMIC DNA]</scope>
    <source>
        <strain evidence="2 3">JCM 13581</strain>
    </source>
</reference>
<accession>A0ABN2NWQ6</accession>
<gene>
    <name evidence="2" type="ORF">GCM10009716_09940</name>
</gene>
<dbReference type="RefSeq" id="WP_344259161.1">
    <property type="nucleotide sequence ID" value="NZ_BAAAMJ010000009.1"/>
</dbReference>
<evidence type="ECO:0000313" key="2">
    <source>
        <dbReference type="EMBL" id="GAA1902106.1"/>
    </source>
</evidence>
<comment type="caution">
    <text evidence="2">The sequence shown here is derived from an EMBL/GenBank/DDBJ whole genome shotgun (WGS) entry which is preliminary data.</text>
</comment>
<keyword evidence="3" id="KW-1185">Reference proteome</keyword>
<protein>
    <recommendedName>
        <fullName evidence="4">Pyroglutamyl peptidase</fullName>
    </recommendedName>
</protein>
<evidence type="ECO:0000313" key="3">
    <source>
        <dbReference type="Proteomes" id="UP001501303"/>
    </source>
</evidence>
<evidence type="ECO:0000256" key="1">
    <source>
        <dbReference type="SAM" id="MobiDB-lite"/>
    </source>
</evidence>
<dbReference type="Proteomes" id="UP001501303">
    <property type="component" value="Unassembled WGS sequence"/>
</dbReference>
<organism evidence="2 3">
    <name type="scientific">Streptomyces sodiiphilus</name>
    <dbReference type="NCBI Taxonomy" id="226217"/>
    <lineage>
        <taxon>Bacteria</taxon>
        <taxon>Bacillati</taxon>
        <taxon>Actinomycetota</taxon>
        <taxon>Actinomycetes</taxon>
        <taxon>Kitasatosporales</taxon>
        <taxon>Streptomycetaceae</taxon>
        <taxon>Streptomyces</taxon>
    </lineage>
</organism>
<dbReference type="EMBL" id="BAAAMJ010000009">
    <property type="protein sequence ID" value="GAA1902106.1"/>
    <property type="molecule type" value="Genomic_DNA"/>
</dbReference>
<dbReference type="Gene3D" id="3.40.630.20">
    <property type="entry name" value="Peptidase C15, pyroglutamyl peptidase I-like"/>
    <property type="match status" value="1"/>
</dbReference>
<proteinExistence type="predicted"/>
<sequence length="367" mass="39373">MSDRPIDIEEERLSEEVPQRIIRHGGLLGAAESLGKELRAAGSPEEAADIVRGHGRALWRNAVRRLRETDGDDRPLYWSRLALRRTVAEVAPELAGELERSSRGLGGNGLPAGEDRLRIVVTGFDPFRLEKDIRRGNPSGSAALALHGTTLRTSSGRTAHIEAMVLPVRWADFSAGLVEDALRPYLEPGPRGADLFMTISQGRPGRFDLERFNGAWRGGGPDNTGEEATGLIPVSQEEQPQWTSTTLPYAELTAAETGRFPVHDRTEVTEIPAGGGEPVERAEGPSAGSAARRGGGGDYLSNEIAYRATLLRDALEADVPGGHLHTPALEFGPENTDLISDPVLVANRQAITGQIRALLGAAAETLS</sequence>
<name>A0ABN2NWQ6_9ACTN</name>
<evidence type="ECO:0008006" key="4">
    <source>
        <dbReference type="Google" id="ProtNLM"/>
    </source>
</evidence>
<feature type="region of interest" description="Disordered" evidence="1">
    <location>
        <begin position="269"/>
        <end position="298"/>
    </location>
</feature>
<dbReference type="SUPFAM" id="SSF53182">
    <property type="entry name" value="Pyrrolidone carboxyl peptidase (pyroglutamate aminopeptidase)"/>
    <property type="match status" value="1"/>
</dbReference>